<reference evidence="10" key="1">
    <citation type="submission" date="2011-08" db="EMBL/GenBank/DDBJ databases">
        <authorList>
            <person name="Rombauts S."/>
        </authorList>
    </citation>
    <scope>NUCLEOTIDE SEQUENCE</scope>
    <source>
        <strain evidence="10">London</strain>
    </source>
</reference>
<keyword evidence="5 6" id="KW-0968">Cytoplasmic vesicle</keyword>
<dbReference type="OrthoDB" id="5512at2759"/>
<keyword evidence="7" id="KW-0175">Coiled coil</keyword>
<dbReference type="PANTHER" id="PTHR10639:SF7">
    <property type="entry name" value="CLATHRIN LIGHT CHAIN"/>
    <property type="match status" value="1"/>
</dbReference>
<dbReference type="GO" id="GO:0072583">
    <property type="term" value="P:clathrin-dependent endocytosis"/>
    <property type="evidence" value="ECO:0007669"/>
    <property type="project" value="TreeGrafter"/>
</dbReference>
<feature type="region of interest" description="Disordered" evidence="8">
    <location>
        <begin position="73"/>
        <end position="96"/>
    </location>
</feature>
<dbReference type="EMBL" id="CAEY01000329">
    <property type="status" value="NOT_ANNOTATED_CDS"/>
    <property type="molecule type" value="Genomic_DNA"/>
</dbReference>
<dbReference type="PROSITE" id="PS00581">
    <property type="entry name" value="CLATHRIN_LIGHT_CHN_2"/>
    <property type="match status" value="1"/>
</dbReference>
<evidence type="ECO:0000256" key="4">
    <source>
        <dbReference type="ARBA" id="ARBA00023176"/>
    </source>
</evidence>
<evidence type="ECO:0000256" key="1">
    <source>
        <dbReference type="ARBA" id="ARBA00004180"/>
    </source>
</evidence>
<dbReference type="PANTHER" id="PTHR10639">
    <property type="entry name" value="CLATHRIN LIGHT CHAIN"/>
    <property type="match status" value="1"/>
</dbReference>
<feature type="compositionally biased region" description="Polar residues" evidence="8">
    <location>
        <begin position="75"/>
        <end position="96"/>
    </location>
</feature>
<dbReference type="AlphaFoldDB" id="T1KPH3"/>
<gene>
    <name evidence="9" type="primary">107366163</name>
</gene>
<dbReference type="Pfam" id="PF01086">
    <property type="entry name" value="Clathrin_lg_ch"/>
    <property type="match status" value="1"/>
</dbReference>
<dbReference type="GO" id="GO:0030130">
    <property type="term" value="C:clathrin coat of trans-Golgi network vesicle"/>
    <property type="evidence" value="ECO:0007669"/>
    <property type="project" value="InterPro"/>
</dbReference>
<organism evidence="9 10">
    <name type="scientific">Tetranychus urticae</name>
    <name type="common">Two-spotted spider mite</name>
    <dbReference type="NCBI Taxonomy" id="32264"/>
    <lineage>
        <taxon>Eukaryota</taxon>
        <taxon>Metazoa</taxon>
        <taxon>Ecdysozoa</taxon>
        <taxon>Arthropoda</taxon>
        <taxon>Chelicerata</taxon>
        <taxon>Arachnida</taxon>
        <taxon>Acari</taxon>
        <taxon>Acariformes</taxon>
        <taxon>Trombidiformes</taxon>
        <taxon>Prostigmata</taxon>
        <taxon>Eleutherengona</taxon>
        <taxon>Raphignathae</taxon>
        <taxon>Tetranychoidea</taxon>
        <taxon>Tetranychidae</taxon>
        <taxon>Tetranychus</taxon>
    </lineage>
</organism>
<keyword evidence="3 6" id="KW-0472">Membrane</keyword>
<evidence type="ECO:0000256" key="7">
    <source>
        <dbReference type="SAM" id="Coils"/>
    </source>
</evidence>
<dbReference type="HOGENOM" id="CLU_091462_0_0_1"/>
<evidence type="ECO:0000256" key="8">
    <source>
        <dbReference type="SAM" id="MobiDB-lite"/>
    </source>
</evidence>
<comment type="subcellular location">
    <subcellularLocation>
        <location evidence="1 6">Cytoplasmic vesicle membrane</location>
        <topology evidence="1 6">Peripheral membrane protein</topology>
        <orientation evidence="1 6">Cytoplasmic side</orientation>
    </subcellularLocation>
    <subcellularLocation>
        <location evidence="6">Membrane</location>
        <location evidence="6">Coated pit</location>
        <topology evidence="6">Peripheral membrane protein</topology>
        <orientation evidence="6">Cytoplasmic side</orientation>
    </subcellularLocation>
    <text evidence="6">Cytoplasmic face of coated pits and vesicles.</text>
</comment>
<protein>
    <recommendedName>
        <fullName evidence="6">Clathrin light chain</fullName>
    </recommendedName>
</protein>
<dbReference type="GO" id="GO:0030132">
    <property type="term" value="C:clathrin coat of coated pit"/>
    <property type="evidence" value="ECO:0007669"/>
    <property type="project" value="InterPro"/>
</dbReference>
<evidence type="ECO:0000256" key="2">
    <source>
        <dbReference type="ARBA" id="ARBA00005263"/>
    </source>
</evidence>
<comment type="similarity">
    <text evidence="2 6">Belongs to the clathrin light chain family.</text>
</comment>
<dbReference type="GO" id="GO:0032050">
    <property type="term" value="F:clathrin heavy chain binding"/>
    <property type="evidence" value="ECO:0007669"/>
    <property type="project" value="TreeGrafter"/>
</dbReference>
<dbReference type="EnsemblMetazoa" id="tetur17g00480.1">
    <property type="protein sequence ID" value="tetur17g00480.1"/>
    <property type="gene ID" value="tetur17g00480"/>
</dbReference>
<dbReference type="eggNOG" id="KOG4031">
    <property type="taxonomic scope" value="Eukaryota"/>
</dbReference>
<evidence type="ECO:0000313" key="9">
    <source>
        <dbReference type="EnsemblMetazoa" id="tetur17g00480.1"/>
    </source>
</evidence>
<dbReference type="Proteomes" id="UP000015104">
    <property type="component" value="Unassembled WGS sequence"/>
</dbReference>
<feature type="coiled-coil region" evidence="7">
    <location>
        <begin position="116"/>
        <end position="165"/>
    </location>
</feature>
<dbReference type="GO" id="GO:0005198">
    <property type="term" value="F:structural molecule activity"/>
    <property type="evidence" value="ECO:0007669"/>
    <property type="project" value="InterPro"/>
</dbReference>
<accession>T1KPH3</accession>
<dbReference type="STRING" id="32264.T1KPH3"/>
<dbReference type="GO" id="GO:0006886">
    <property type="term" value="P:intracellular protein transport"/>
    <property type="evidence" value="ECO:0007669"/>
    <property type="project" value="InterPro"/>
</dbReference>
<dbReference type="KEGG" id="tut:107366163"/>
<evidence type="ECO:0000256" key="3">
    <source>
        <dbReference type="ARBA" id="ARBA00023136"/>
    </source>
</evidence>
<dbReference type="GO" id="GO:0099631">
    <property type="term" value="C:postsynaptic endocytic zone cytoplasmic component"/>
    <property type="evidence" value="ECO:0007669"/>
    <property type="project" value="TreeGrafter"/>
</dbReference>
<proteinExistence type="inferred from homology"/>
<evidence type="ECO:0000256" key="6">
    <source>
        <dbReference type="RuleBase" id="RU363137"/>
    </source>
</evidence>
<dbReference type="GO" id="GO:0030672">
    <property type="term" value="C:synaptic vesicle membrane"/>
    <property type="evidence" value="ECO:0007669"/>
    <property type="project" value="TreeGrafter"/>
</dbReference>
<evidence type="ECO:0000313" key="10">
    <source>
        <dbReference type="Proteomes" id="UP000015104"/>
    </source>
</evidence>
<evidence type="ECO:0000256" key="5">
    <source>
        <dbReference type="ARBA" id="ARBA00023329"/>
    </source>
</evidence>
<keyword evidence="10" id="KW-1185">Reference proteome</keyword>
<dbReference type="InterPro" id="IPR000996">
    <property type="entry name" value="Clathrin_L-chain"/>
</dbReference>
<sequence>MDLDSFVKIEDIDPAADFLAREQDMLSELESDFTFSVEATTLKQEPTELPDLTITDENENENVVITNIVEEDDLTSSNHETSNNEPTNTLVNGQTNGFTEVYTEPEKISRWRAASVAMLQEKDEEEAKRKEELLEQAKAELEDWYAQYNDQLNKWKANNRNAEAEWIAERDAEVPGKEWEKITKMCDFNPKPNQKGAKDTSRMRSLLVHLKQNPPLESA</sequence>
<comment type="function">
    <text evidence="6">Clathrin is the major protein of the polyhedral coat of coated pits and vesicles.</text>
</comment>
<name>T1KPH3_TETUR</name>
<keyword evidence="4 6" id="KW-0168">Coated pit</keyword>
<dbReference type="OMA" id="XAAEEAF"/>
<reference evidence="9" key="2">
    <citation type="submission" date="2015-06" db="UniProtKB">
        <authorList>
            <consortium name="EnsemblMetazoa"/>
        </authorList>
    </citation>
    <scope>IDENTIFICATION</scope>
</reference>